<dbReference type="AlphaFoldDB" id="A0A2A3ZIC6"/>
<sequence length="291" mass="31373">MGGRQPDTLRRDQLRGSHCDLLHNRGVPVPGDQQEMTVAGIEYLVCDINEVRETQSAHPWLASLLSPAEVKRSDRLRHASDRIAYRCAHLVLRLVAARRLGADVRSAGDLEFTRCCRSCGGPHGKPQVTDAEISLSRSGTMVLVGSAPPSSPIGVDIEGLPSEVFPGFDDYVLAPGERTSACTNPDRRRLELWVAKEAALKTTGHGLSVEPNKLEVVQTEVVRTEVVRTSEETSSLDGSGAWASSIRAPDYPDIDGLNLASVPCRPSHAAALSCADRLPVTALTLSDLLIE</sequence>
<dbReference type="GO" id="GO:0008897">
    <property type="term" value="F:holo-[acyl-carrier-protein] synthase activity"/>
    <property type="evidence" value="ECO:0007669"/>
    <property type="project" value="InterPro"/>
</dbReference>
<name>A0A2A3ZIC6_BREAU</name>
<dbReference type="GO" id="GO:0000287">
    <property type="term" value="F:magnesium ion binding"/>
    <property type="evidence" value="ECO:0007669"/>
    <property type="project" value="InterPro"/>
</dbReference>
<dbReference type="SUPFAM" id="SSF56214">
    <property type="entry name" value="4'-phosphopantetheinyl transferase"/>
    <property type="match status" value="2"/>
</dbReference>
<accession>A0A2A3ZIC6</accession>
<feature type="domain" description="4'-phosphopantetheinyl transferase" evidence="3">
    <location>
        <begin position="152"/>
        <end position="233"/>
    </location>
</feature>
<evidence type="ECO:0000313" key="4">
    <source>
        <dbReference type="EMBL" id="PCC51266.1"/>
    </source>
</evidence>
<dbReference type="Proteomes" id="UP000217720">
    <property type="component" value="Unassembled WGS sequence"/>
</dbReference>
<organism evidence="4 5">
    <name type="scientific">Brevibacterium aurantiacum</name>
    <dbReference type="NCBI Taxonomy" id="273384"/>
    <lineage>
        <taxon>Bacteria</taxon>
        <taxon>Bacillati</taxon>
        <taxon>Actinomycetota</taxon>
        <taxon>Actinomycetes</taxon>
        <taxon>Micrococcales</taxon>
        <taxon>Brevibacteriaceae</taxon>
        <taxon>Brevibacterium</taxon>
    </lineage>
</organism>
<dbReference type="Pfam" id="PF01648">
    <property type="entry name" value="ACPS"/>
    <property type="match status" value="1"/>
</dbReference>
<dbReference type="InterPro" id="IPR008278">
    <property type="entry name" value="4-PPantetheinyl_Trfase_dom"/>
</dbReference>
<comment type="similarity">
    <text evidence="1">Belongs to the P-Pant transferase superfamily. Gsp/Sfp/HetI/AcpT family.</text>
</comment>
<dbReference type="GO" id="GO:0019878">
    <property type="term" value="P:lysine biosynthetic process via aminoadipic acid"/>
    <property type="evidence" value="ECO:0007669"/>
    <property type="project" value="TreeGrafter"/>
</dbReference>
<protein>
    <recommendedName>
        <fullName evidence="3">4'-phosphopantetheinyl transferase domain-containing protein</fullName>
    </recommendedName>
</protein>
<dbReference type="Gene3D" id="3.90.470.20">
    <property type="entry name" value="4'-phosphopantetheinyl transferase domain"/>
    <property type="match status" value="1"/>
</dbReference>
<dbReference type="EMBL" id="NRGO01000004">
    <property type="protein sequence ID" value="PCC51266.1"/>
    <property type="molecule type" value="Genomic_DNA"/>
</dbReference>
<dbReference type="GO" id="GO:0005829">
    <property type="term" value="C:cytosol"/>
    <property type="evidence" value="ECO:0007669"/>
    <property type="project" value="TreeGrafter"/>
</dbReference>
<reference evidence="4 5" key="1">
    <citation type="journal article" date="2017" name="Elife">
        <title>Extensive horizontal gene transfer in cheese-associated bacteria.</title>
        <authorList>
            <person name="Bonham K.S."/>
            <person name="Wolfe B.E."/>
            <person name="Dutton R.J."/>
        </authorList>
    </citation>
    <scope>NUCLEOTIDE SEQUENCE [LARGE SCALE GENOMIC DNA]</scope>
    <source>
        <strain evidence="4 5">900_6</strain>
    </source>
</reference>
<evidence type="ECO:0000259" key="3">
    <source>
        <dbReference type="Pfam" id="PF01648"/>
    </source>
</evidence>
<evidence type="ECO:0000256" key="1">
    <source>
        <dbReference type="ARBA" id="ARBA00010990"/>
    </source>
</evidence>
<comment type="caution">
    <text evidence="4">The sequence shown here is derived from an EMBL/GenBank/DDBJ whole genome shotgun (WGS) entry which is preliminary data.</text>
</comment>
<dbReference type="PANTHER" id="PTHR12215">
    <property type="entry name" value="PHOSPHOPANTETHEINE TRANSFERASE"/>
    <property type="match status" value="1"/>
</dbReference>
<keyword evidence="2" id="KW-0808">Transferase</keyword>
<dbReference type="InterPro" id="IPR050559">
    <property type="entry name" value="P-Pant_transferase_sf"/>
</dbReference>
<dbReference type="PANTHER" id="PTHR12215:SF10">
    <property type="entry name" value="L-AMINOADIPATE-SEMIALDEHYDE DEHYDROGENASE-PHOSPHOPANTETHEINYL TRANSFERASE"/>
    <property type="match status" value="1"/>
</dbReference>
<proteinExistence type="inferred from homology"/>
<dbReference type="InterPro" id="IPR037143">
    <property type="entry name" value="4-PPantetheinyl_Trfase_dom_sf"/>
</dbReference>
<evidence type="ECO:0000313" key="5">
    <source>
        <dbReference type="Proteomes" id="UP000217720"/>
    </source>
</evidence>
<gene>
    <name evidence="4" type="ORF">CIK62_01745</name>
</gene>
<evidence type="ECO:0000256" key="2">
    <source>
        <dbReference type="ARBA" id="ARBA00022679"/>
    </source>
</evidence>